<name>A0A163KWP3_9BACL</name>
<comment type="caution">
    <text evidence="1">The sequence shown here is derived from an EMBL/GenBank/DDBJ whole genome shotgun (WGS) entry which is preliminary data.</text>
</comment>
<dbReference type="OrthoDB" id="2957894at2"/>
<dbReference type="RefSeq" id="WP_063478912.1">
    <property type="nucleotide sequence ID" value="NZ_CP147845.1"/>
</dbReference>
<protein>
    <submittedName>
        <fullName evidence="1">Uncharacterized protein</fullName>
    </submittedName>
</protein>
<dbReference type="EMBL" id="LWMH01000001">
    <property type="protein sequence ID" value="KZS47596.1"/>
    <property type="molecule type" value="Genomic_DNA"/>
</dbReference>
<dbReference type="Proteomes" id="UP000076796">
    <property type="component" value="Unassembled WGS sequence"/>
</dbReference>
<gene>
    <name evidence="1" type="ORF">AWU65_17555</name>
</gene>
<sequence>MQSYLEDIIERGDGLFEGFFEWLALQYDEVSGGFYYARSSREGEAFTPDIESTAQALNIIECCGAGSLLSAERRARIVRFFQAKQDPVTGFFYDADPRMRRDDVMVGRALGYSLGALGKLGAAPLHPLPGHRNMAPEYCDSPEVYAEWLRSVSLANSWRGCDRLCNSAPHLMQMTAEQRQPFLREALSYFASMQDPETGLWGEGAPYVQISGTFKLLTFYNRFHVPLPRTTEIYRSLRHALRNERAVDMCYIRNPISLLSSMRMELPMKALAEITEITLHNMAQLKREDGGFSREIDHSPPAPNVAQVKPGEYYPDMPAAVPLGMGEVEGDMNAGTQAILIRYSLRELGGLPERHLPYAEAELLPLWADAKRIGE</sequence>
<dbReference type="AlphaFoldDB" id="A0A163KWP3"/>
<evidence type="ECO:0000313" key="2">
    <source>
        <dbReference type="Proteomes" id="UP000076796"/>
    </source>
</evidence>
<accession>A0A163KWP3</accession>
<reference evidence="1" key="1">
    <citation type="journal article" date="2016" name="Genome Announc.">
        <title>Draft genomes of two strains of Paenibacillus glucanolyticus with capability to degrade lignocellulose.</title>
        <authorList>
            <person name="Mathews S.L."/>
            <person name="Pawlak J."/>
            <person name="Grunden A.M."/>
        </authorList>
    </citation>
    <scope>NUCLEOTIDE SEQUENCE [LARGE SCALE GENOMIC DNA]</scope>
    <source>
        <strain evidence="1">SLM1</strain>
    </source>
</reference>
<dbReference type="STRING" id="59843.A3958_16965"/>
<evidence type="ECO:0000313" key="1">
    <source>
        <dbReference type="EMBL" id="KZS47596.1"/>
    </source>
</evidence>
<dbReference type="GeneID" id="97556960"/>
<organism evidence="1 2">
    <name type="scientific">Paenibacillus glucanolyticus</name>
    <dbReference type="NCBI Taxonomy" id="59843"/>
    <lineage>
        <taxon>Bacteria</taxon>
        <taxon>Bacillati</taxon>
        <taxon>Bacillota</taxon>
        <taxon>Bacilli</taxon>
        <taxon>Bacillales</taxon>
        <taxon>Paenibacillaceae</taxon>
        <taxon>Paenibacillus</taxon>
    </lineage>
</organism>
<keyword evidence="2" id="KW-1185">Reference proteome</keyword>
<proteinExistence type="predicted"/>